<dbReference type="Proteomes" id="UP000757435">
    <property type="component" value="Unassembled WGS sequence"/>
</dbReference>
<name>A0A951UPD3_9CYAN</name>
<reference evidence="2" key="2">
    <citation type="journal article" date="2022" name="Microbiol. Resour. Announc.">
        <title>Metagenome Sequencing to Explore Phylogenomics of Terrestrial Cyanobacteria.</title>
        <authorList>
            <person name="Ward R.D."/>
            <person name="Stajich J.E."/>
            <person name="Johansen J.R."/>
            <person name="Huntemann M."/>
            <person name="Clum A."/>
            <person name="Foster B."/>
            <person name="Foster B."/>
            <person name="Roux S."/>
            <person name="Palaniappan K."/>
            <person name="Varghese N."/>
            <person name="Mukherjee S."/>
            <person name="Reddy T.B.K."/>
            <person name="Daum C."/>
            <person name="Copeland A."/>
            <person name="Chen I.A."/>
            <person name="Ivanova N.N."/>
            <person name="Kyrpides N.C."/>
            <person name="Shapiro N."/>
            <person name="Eloe-Fadrosh E.A."/>
            <person name="Pietrasiak N."/>
        </authorList>
    </citation>
    <scope>NUCLEOTIDE SEQUENCE</scope>
    <source>
        <strain evidence="2">UHER 2000/2452</strain>
    </source>
</reference>
<dbReference type="EMBL" id="JAHHHD010000024">
    <property type="protein sequence ID" value="MBW4660694.1"/>
    <property type="molecule type" value="Genomic_DNA"/>
</dbReference>
<evidence type="ECO:0000313" key="3">
    <source>
        <dbReference type="Proteomes" id="UP000757435"/>
    </source>
</evidence>
<dbReference type="AlphaFoldDB" id="A0A951UPD3"/>
<accession>A0A951UPD3</accession>
<evidence type="ECO:0000256" key="1">
    <source>
        <dbReference type="SAM" id="Coils"/>
    </source>
</evidence>
<organism evidence="2 3">
    <name type="scientific">Drouetiella hepatica Uher 2000/2452</name>
    <dbReference type="NCBI Taxonomy" id="904376"/>
    <lineage>
        <taxon>Bacteria</taxon>
        <taxon>Bacillati</taxon>
        <taxon>Cyanobacteriota</taxon>
        <taxon>Cyanophyceae</taxon>
        <taxon>Oculatellales</taxon>
        <taxon>Oculatellaceae</taxon>
        <taxon>Drouetiella</taxon>
    </lineage>
</organism>
<feature type="coiled-coil region" evidence="1">
    <location>
        <begin position="95"/>
        <end position="122"/>
    </location>
</feature>
<proteinExistence type="predicted"/>
<sequence>MNSDNLLQLAQKSLRVTLGATATFIETLQDPQQRDVNLAKLKTELSQLTEEWEAKGESAEREARGFVDSLINQASSRVSQPNATSTVSTLATSVSPAAQQDLQELTEQIAALRAEIEKLRAQDS</sequence>
<comment type="caution">
    <text evidence="2">The sequence shown here is derived from an EMBL/GenBank/DDBJ whole genome shotgun (WGS) entry which is preliminary data.</text>
</comment>
<keyword evidence="1" id="KW-0175">Coiled coil</keyword>
<protein>
    <submittedName>
        <fullName evidence="2">Uncharacterized protein</fullName>
    </submittedName>
</protein>
<evidence type="ECO:0000313" key="2">
    <source>
        <dbReference type="EMBL" id="MBW4660694.1"/>
    </source>
</evidence>
<reference evidence="2" key="1">
    <citation type="submission" date="2021-05" db="EMBL/GenBank/DDBJ databases">
        <authorList>
            <person name="Pietrasiak N."/>
            <person name="Ward R."/>
            <person name="Stajich J.E."/>
            <person name="Kurbessoian T."/>
        </authorList>
    </citation>
    <scope>NUCLEOTIDE SEQUENCE</scope>
    <source>
        <strain evidence="2">UHER 2000/2452</strain>
    </source>
</reference>
<gene>
    <name evidence="2" type="ORF">KME15_18630</name>
</gene>